<name>A0A0R1MLA5_9LACO</name>
<dbReference type="Proteomes" id="UP000051330">
    <property type="component" value="Unassembled WGS sequence"/>
</dbReference>
<evidence type="ECO:0000313" key="7">
    <source>
        <dbReference type="EMBL" id="KRL08656.1"/>
    </source>
</evidence>
<keyword evidence="8" id="KW-1185">Reference proteome</keyword>
<dbReference type="PANTHER" id="PTHR43027">
    <property type="entry name" value="DOXORUBICIN RESISTANCE ABC TRANSPORTER PERMEASE PROTEIN DRRC-RELATED"/>
    <property type="match status" value="1"/>
</dbReference>
<proteinExistence type="predicted"/>
<dbReference type="InterPro" id="IPR013525">
    <property type="entry name" value="ABC2_TM"/>
</dbReference>
<dbReference type="STRING" id="1423792.FD09_GL001568"/>
<keyword evidence="3 5" id="KW-1133">Transmembrane helix</keyword>
<feature type="transmembrane region" description="Helical" evidence="5">
    <location>
        <begin position="226"/>
        <end position="245"/>
    </location>
</feature>
<dbReference type="PATRIC" id="fig|1423792.3.peg.1586"/>
<dbReference type="Pfam" id="PF01061">
    <property type="entry name" value="ABC2_membrane"/>
    <property type="match status" value="1"/>
</dbReference>
<feature type="transmembrane region" description="Helical" evidence="5">
    <location>
        <begin position="21"/>
        <end position="38"/>
    </location>
</feature>
<feature type="transmembrane region" description="Helical" evidence="5">
    <location>
        <begin position="50"/>
        <end position="71"/>
    </location>
</feature>
<dbReference type="AlphaFoldDB" id="A0A0R1MLA5"/>
<feature type="transmembrane region" description="Helical" evidence="5">
    <location>
        <begin position="106"/>
        <end position="127"/>
    </location>
</feature>
<keyword evidence="4 5" id="KW-0472">Membrane</keyword>
<comment type="caution">
    <text evidence="7">The sequence shown here is derived from an EMBL/GenBank/DDBJ whole genome shotgun (WGS) entry which is preliminary data.</text>
</comment>
<evidence type="ECO:0000259" key="6">
    <source>
        <dbReference type="Pfam" id="PF01061"/>
    </source>
</evidence>
<dbReference type="GO" id="GO:0140359">
    <property type="term" value="F:ABC-type transporter activity"/>
    <property type="evidence" value="ECO:0007669"/>
    <property type="project" value="InterPro"/>
</dbReference>
<dbReference type="RefSeq" id="WP_057822386.1">
    <property type="nucleotide sequence ID" value="NZ_AZEC01000021.1"/>
</dbReference>
<feature type="domain" description="ABC-2 type transporter transmembrane" evidence="6">
    <location>
        <begin position="8"/>
        <end position="206"/>
    </location>
</feature>
<comment type="subcellular location">
    <subcellularLocation>
        <location evidence="1">Membrane</location>
        <topology evidence="1">Multi-pass membrane protein</topology>
    </subcellularLocation>
</comment>
<dbReference type="OrthoDB" id="9788252at2"/>
<evidence type="ECO:0000256" key="2">
    <source>
        <dbReference type="ARBA" id="ARBA00022692"/>
    </source>
</evidence>
<gene>
    <name evidence="7" type="ORF">FD09_GL001568</name>
</gene>
<dbReference type="InterPro" id="IPR052902">
    <property type="entry name" value="ABC-2_transporter"/>
</dbReference>
<organism evidence="7 8">
    <name type="scientific">Schleiferilactobacillus perolens DSM 12744</name>
    <dbReference type="NCBI Taxonomy" id="1423792"/>
    <lineage>
        <taxon>Bacteria</taxon>
        <taxon>Bacillati</taxon>
        <taxon>Bacillota</taxon>
        <taxon>Bacilli</taxon>
        <taxon>Lactobacillales</taxon>
        <taxon>Lactobacillaceae</taxon>
        <taxon>Schleiferilactobacillus</taxon>
    </lineage>
</organism>
<dbReference type="EMBL" id="AZEC01000021">
    <property type="protein sequence ID" value="KRL08656.1"/>
    <property type="molecule type" value="Genomic_DNA"/>
</dbReference>
<evidence type="ECO:0000313" key="8">
    <source>
        <dbReference type="Proteomes" id="UP000051330"/>
    </source>
</evidence>
<accession>A0A0R1MLA5</accession>
<keyword evidence="2 5" id="KW-0812">Transmembrane</keyword>
<protein>
    <submittedName>
        <fullName evidence="7">ABC transporter</fullName>
    </submittedName>
</protein>
<sequence length="259" mass="28904">MFNVLWGTIKIQMKNSWARPMFRFTLIASPMLNTVLIYEMFRHSGQSDAASYIILGSGLMGLWSSICFSSIGDIARDRYMGVLPFLFTSPSNYNVLIVAKTIGNTLLASLTLVVSWLTAGLLFRLTLVVPHPIVFLGALVVTIIGFVAISIPISYLMLLSRKTGLYMNVLDIPVTLLCGFVFPLNVLPQWTQPISQALVPTWSTRLLHLALQPTIDWVALRTTMTWNAGLILLYGGLTVVFWHAIQLRVRRNATLEVSE</sequence>
<evidence type="ECO:0000256" key="5">
    <source>
        <dbReference type="SAM" id="Phobius"/>
    </source>
</evidence>
<evidence type="ECO:0000256" key="1">
    <source>
        <dbReference type="ARBA" id="ARBA00004141"/>
    </source>
</evidence>
<dbReference type="PANTHER" id="PTHR43027:SF1">
    <property type="entry name" value="DOXORUBICIN RESISTANCE ABC TRANSPORTER PERMEASE PROTEIN DRRC-RELATED"/>
    <property type="match status" value="1"/>
</dbReference>
<evidence type="ECO:0000256" key="3">
    <source>
        <dbReference type="ARBA" id="ARBA00022989"/>
    </source>
</evidence>
<feature type="transmembrane region" description="Helical" evidence="5">
    <location>
        <begin position="133"/>
        <end position="158"/>
    </location>
</feature>
<dbReference type="GO" id="GO:0016020">
    <property type="term" value="C:membrane"/>
    <property type="evidence" value="ECO:0007669"/>
    <property type="project" value="UniProtKB-SubCell"/>
</dbReference>
<evidence type="ECO:0000256" key="4">
    <source>
        <dbReference type="ARBA" id="ARBA00023136"/>
    </source>
</evidence>
<reference evidence="7 8" key="1">
    <citation type="journal article" date="2015" name="Genome Announc.">
        <title>Expanding the biotechnology potential of lactobacilli through comparative genomics of 213 strains and associated genera.</title>
        <authorList>
            <person name="Sun Z."/>
            <person name="Harris H.M."/>
            <person name="McCann A."/>
            <person name="Guo C."/>
            <person name="Argimon S."/>
            <person name="Zhang W."/>
            <person name="Yang X."/>
            <person name="Jeffery I.B."/>
            <person name="Cooney J.C."/>
            <person name="Kagawa T.F."/>
            <person name="Liu W."/>
            <person name="Song Y."/>
            <person name="Salvetti E."/>
            <person name="Wrobel A."/>
            <person name="Rasinkangas P."/>
            <person name="Parkhill J."/>
            <person name="Rea M.C."/>
            <person name="O'Sullivan O."/>
            <person name="Ritari J."/>
            <person name="Douillard F.P."/>
            <person name="Paul Ross R."/>
            <person name="Yang R."/>
            <person name="Briner A.E."/>
            <person name="Felis G.E."/>
            <person name="de Vos W.M."/>
            <person name="Barrangou R."/>
            <person name="Klaenhammer T.R."/>
            <person name="Caufield P.W."/>
            <person name="Cui Y."/>
            <person name="Zhang H."/>
            <person name="O'Toole P.W."/>
        </authorList>
    </citation>
    <scope>NUCLEOTIDE SEQUENCE [LARGE SCALE GENOMIC DNA]</scope>
    <source>
        <strain evidence="7 8">DSM 12744</strain>
    </source>
</reference>
<feature type="transmembrane region" description="Helical" evidence="5">
    <location>
        <begin position="165"/>
        <end position="184"/>
    </location>
</feature>